<reference evidence="1" key="1">
    <citation type="submission" date="2014-09" db="EMBL/GenBank/DDBJ databases">
        <authorList>
            <person name="Magalhaes I.L.F."/>
            <person name="Oliveira U."/>
            <person name="Santos F.R."/>
            <person name="Vidigal T.H.D.A."/>
            <person name="Brescovit A.D."/>
            <person name="Santos A.J."/>
        </authorList>
    </citation>
    <scope>NUCLEOTIDE SEQUENCE</scope>
    <source>
        <tissue evidence="1">Shoot tissue taken approximately 20 cm above the soil surface</tissue>
    </source>
</reference>
<dbReference type="AlphaFoldDB" id="A0A0A9HZB8"/>
<proteinExistence type="predicted"/>
<organism evidence="1">
    <name type="scientific">Arundo donax</name>
    <name type="common">Giant reed</name>
    <name type="synonym">Donax arundinaceus</name>
    <dbReference type="NCBI Taxonomy" id="35708"/>
    <lineage>
        <taxon>Eukaryota</taxon>
        <taxon>Viridiplantae</taxon>
        <taxon>Streptophyta</taxon>
        <taxon>Embryophyta</taxon>
        <taxon>Tracheophyta</taxon>
        <taxon>Spermatophyta</taxon>
        <taxon>Magnoliopsida</taxon>
        <taxon>Liliopsida</taxon>
        <taxon>Poales</taxon>
        <taxon>Poaceae</taxon>
        <taxon>PACMAD clade</taxon>
        <taxon>Arundinoideae</taxon>
        <taxon>Arundineae</taxon>
        <taxon>Arundo</taxon>
    </lineage>
</organism>
<sequence length="86" mass="10230">MPSSVLLPCSARRICRFWVSYPPLSNRPLRRTASILRTVRTPVRCHWKWMQVKPMRRMTLPVTLTMTAKWRISLRFSMVQRSGRSN</sequence>
<reference evidence="1" key="2">
    <citation type="journal article" date="2015" name="Data Brief">
        <title>Shoot transcriptome of the giant reed, Arundo donax.</title>
        <authorList>
            <person name="Barrero R.A."/>
            <person name="Guerrero F.D."/>
            <person name="Moolhuijzen P."/>
            <person name="Goolsby J.A."/>
            <person name="Tidwell J."/>
            <person name="Bellgard S.E."/>
            <person name="Bellgard M.I."/>
        </authorList>
    </citation>
    <scope>NUCLEOTIDE SEQUENCE</scope>
    <source>
        <tissue evidence="1">Shoot tissue taken approximately 20 cm above the soil surface</tissue>
    </source>
</reference>
<protein>
    <submittedName>
        <fullName evidence="1">Uncharacterized protein</fullName>
    </submittedName>
</protein>
<accession>A0A0A9HZB8</accession>
<name>A0A0A9HZB8_ARUDO</name>
<dbReference type="EMBL" id="GBRH01159618">
    <property type="protein sequence ID" value="JAE38278.1"/>
    <property type="molecule type" value="Transcribed_RNA"/>
</dbReference>
<evidence type="ECO:0000313" key="1">
    <source>
        <dbReference type="EMBL" id="JAE38278.1"/>
    </source>
</evidence>